<dbReference type="SMART" id="SM00729">
    <property type="entry name" value="Elp3"/>
    <property type="match status" value="1"/>
</dbReference>
<dbReference type="PANTHER" id="PTHR13932">
    <property type="entry name" value="COPROPORPHYRINIGEN III OXIDASE"/>
    <property type="match status" value="1"/>
</dbReference>
<dbReference type="SFLD" id="SFLDS00029">
    <property type="entry name" value="Radical_SAM"/>
    <property type="match status" value="1"/>
</dbReference>
<dbReference type="Pfam" id="PF06969">
    <property type="entry name" value="HemN_C"/>
    <property type="match status" value="1"/>
</dbReference>
<dbReference type="PANTHER" id="PTHR13932:SF5">
    <property type="entry name" value="RADICAL S-ADENOSYL METHIONINE DOMAIN-CONTAINING PROTEIN 1, MITOCHONDRIAL"/>
    <property type="match status" value="1"/>
</dbReference>
<dbReference type="STRING" id="1121105.GCA_000421665_00977"/>
<gene>
    <name evidence="5" type="ORF">DIW15_03005</name>
</gene>
<dbReference type="GO" id="GO:0051539">
    <property type="term" value="F:4 iron, 4 sulfur cluster binding"/>
    <property type="evidence" value="ECO:0007669"/>
    <property type="project" value="UniProtKB-UniRule"/>
</dbReference>
<dbReference type="GO" id="GO:0006779">
    <property type="term" value="P:porphyrin-containing compound biosynthetic process"/>
    <property type="evidence" value="ECO:0007669"/>
    <property type="project" value="InterPro"/>
</dbReference>
<evidence type="ECO:0000256" key="2">
    <source>
        <dbReference type="ARBA" id="ARBA00017228"/>
    </source>
</evidence>
<sequence>MTSAYIHIPFCEQICYYCDFNKVFIEGQPVDDYVNLLIEEFRLWNERETILPLKSIYIGGGTPTALSVKQFEVLFDGIRNYLPLRRGGEFTIECNPNNATNDLLTCFKRNNVNRLSFGVQSFNDDLLKKIGRIHRCDTVYKAINLAEQIGFHNISIDLIYRLPNQTLEDFQDSLTKALELDLPHYAIYSLILEQKTVFYNLMRQGKLPLPSEDIEADMFEMAIESMENAGKQHYEISNFAQAGFQSTHNKAYWNGEDYYGFGAGAHGLLDGTRYQNLGPINHYMEPLQKHELPIFNTLPLSQKMKIEEFFFLGLRQMEGVSISLFEKKFGQSIGELYGDEISQLLEKDLITLDGDHLALTRRGIFLGNDVFSEFMLLDR</sequence>
<dbReference type="InterPro" id="IPR058240">
    <property type="entry name" value="rSAM_sf"/>
</dbReference>
<dbReference type="SUPFAM" id="SSF102114">
    <property type="entry name" value="Radical SAM enzymes"/>
    <property type="match status" value="1"/>
</dbReference>
<dbReference type="GO" id="GO:0004109">
    <property type="term" value="F:coproporphyrinogen oxidase activity"/>
    <property type="evidence" value="ECO:0007669"/>
    <property type="project" value="InterPro"/>
</dbReference>
<dbReference type="SFLD" id="SFLDF00288">
    <property type="entry name" value="HemN-like__clustered_with_nucl"/>
    <property type="match status" value="1"/>
</dbReference>
<keyword evidence="3" id="KW-0408">Iron</keyword>
<keyword evidence="3" id="KW-0963">Cytoplasm</keyword>
<dbReference type="AlphaFoldDB" id="A0A3D4S4D1"/>
<comment type="subcellular location">
    <subcellularLocation>
        <location evidence="3">Cytoplasm</location>
    </subcellularLocation>
</comment>
<dbReference type="Gene3D" id="3.80.30.20">
    <property type="entry name" value="tm_1862 like domain"/>
    <property type="match status" value="1"/>
</dbReference>
<evidence type="ECO:0000313" key="5">
    <source>
        <dbReference type="EMBL" id="HCS93664.1"/>
    </source>
</evidence>
<dbReference type="SFLD" id="SFLDG01065">
    <property type="entry name" value="anaerobic_coproporphyrinogen-I"/>
    <property type="match status" value="1"/>
</dbReference>
<dbReference type="NCBIfam" id="TIGR00539">
    <property type="entry name" value="hemN_rel"/>
    <property type="match status" value="1"/>
</dbReference>
<accession>A0A3D4S4D1</accession>
<comment type="caution">
    <text evidence="5">The sequence shown here is derived from an EMBL/GenBank/DDBJ whole genome shotgun (WGS) entry which is preliminary data.</text>
</comment>
<dbReference type="InterPro" id="IPR034505">
    <property type="entry name" value="Coproporphyrinogen-III_oxidase"/>
</dbReference>
<evidence type="ECO:0000256" key="3">
    <source>
        <dbReference type="RuleBase" id="RU364116"/>
    </source>
</evidence>
<dbReference type="Proteomes" id="UP000262195">
    <property type="component" value="Unassembled WGS sequence"/>
</dbReference>
<dbReference type="InterPro" id="IPR010723">
    <property type="entry name" value="HemN_C"/>
</dbReference>
<dbReference type="InterPro" id="IPR004559">
    <property type="entry name" value="HemW-like"/>
</dbReference>
<dbReference type="InterPro" id="IPR007197">
    <property type="entry name" value="rSAM"/>
</dbReference>
<keyword evidence="3" id="KW-0949">S-adenosyl-L-methionine</keyword>
<dbReference type="SFLD" id="SFLDG01082">
    <property type="entry name" value="B12-binding_domain_containing"/>
    <property type="match status" value="1"/>
</dbReference>
<evidence type="ECO:0000313" key="6">
    <source>
        <dbReference type="Proteomes" id="UP000262195"/>
    </source>
</evidence>
<comment type="similarity">
    <text evidence="1">Belongs to the anaerobic coproporphyrinogen-III oxidase family. HemW subfamily.</text>
</comment>
<keyword evidence="3" id="KW-0349">Heme</keyword>
<dbReference type="EMBL" id="DQHO01000018">
    <property type="protein sequence ID" value="HCS93664.1"/>
    <property type="molecule type" value="Genomic_DNA"/>
</dbReference>
<keyword evidence="3" id="KW-0411">Iron-sulfur</keyword>
<dbReference type="SFLD" id="SFLDF00562">
    <property type="entry name" value="HemN-like__clustered_with_heat"/>
    <property type="match status" value="1"/>
</dbReference>
<evidence type="ECO:0000256" key="1">
    <source>
        <dbReference type="ARBA" id="ARBA00006100"/>
    </source>
</evidence>
<name>A0A3D4S4D1_9ENTE</name>
<comment type="function">
    <text evidence="3">Probably acts as a heme chaperone, transferring heme to an unknown acceptor. Binds one molecule of heme per monomer, possibly covalently. Binds 1 [4Fe-4S] cluster. The cluster is coordinated with 3 cysteines and an exchangeable S-adenosyl-L-methionine.</text>
</comment>
<evidence type="ECO:0000259" key="4">
    <source>
        <dbReference type="PROSITE" id="PS51918"/>
    </source>
</evidence>
<keyword evidence="3" id="KW-0143">Chaperone</keyword>
<reference evidence="5 6" key="1">
    <citation type="journal article" date="2018" name="Nat. Biotechnol.">
        <title>A standardized bacterial taxonomy based on genome phylogeny substantially revises the tree of life.</title>
        <authorList>
            <person name="Parks D.H."/>
            <person name="Chuvochina M."/>
            <person name="Waite D.W."/>
            <person name="Rinke C."/>
            <person name="Skarshewski A."/>
            <person name="Chaumeil P.A."/>
            <person name="Hugenholtz P."/>
        </authorList>
    </citation>
    <scope>NUCLEOTIDE SEQUENCE [LARGE SCALE GENOMIC DNA]</scope>
    <source>
        <strain evidence="5">UBA11306</strain>
    </source>
</reference>
<organism evidence="5 6">
    <name type="scientific">Bavariicoccus seileri</name>
    <dbReference type="NCBI Taxonomy" id="549685"/>
    <lineage>
        <taxon>Bacteria</taxon>
        <taxon>Bacillati</taxon>
        <taxon>Bacillota</taxon>
        <taxon>Bacilli</taxon>
        <taxon>Lactobacillales</taxon>
        <taxon>Enterococcaceae</taxon>
        <taxon>Bavariicoccus</taxon>
    </lineage>
</organism>
<feature type="domain" description="Radical SAM core" evidence="4">
    <location>
        <begin position="1"/>
        <end position="232"/>
    </location>
</feature>
<protein>
    <recommendedName>
        <fullName evidence="2 3">Heme chaperone HemW</fullName>
    </recommendedName>
</protein>
<dbReference type="InterPro" id="IPR006638">
    <property type="entry name" value="Elp3/MiaA/NifB-like_rSAM"/>
</dbReference>
<dbReference type="Pfam" id="PF04055">
    <property type="entry name" value="Radical_SAM"/>
    <property type="match status" value="1"/>
</dbReference>
<dbReference type="GO" id="GO:0046872">
    <property type="term" value="F:metal ion binding"/>
    <property type="evidence" value="ECO:0007669"/>
    <property type="project" value="UniProtKB-UniRule"/>
</dbReference>
<keyword evidence="3" id="KW-0479">Metal-binding</keyword>
<keyword evidence="3" id="KW-0004">4Fe-4S</keyword>
<dbReference type="InterPro" id="IPR023404">
    <property type="entry name" value="rSAM_horseshoe"/>
</dbReference>
<dbReference type="GO" id="GO:0005737">
    <property type="term" value="C:cytoplasm"/>
    <property type="evidence" value="ECO:0007669"/>
    <property type="project" value="UniProtKB-SubCell"/>
</dbReference>
<proteinExistence type="inferred from homology"/>
<dbReference type="PROSITE" id="PS51918">
    <property type="entry name" value="RADICAL_SAM"/>
    <property type="match status" value="1"/>
</dbReference>
<dbReference type="CDD" id="cd01335">
    <property type="entry name" value="Radical_SAM"/>
    <property type="match status" value="1"/>
</dbReference>